<keyword evidence="2 3" id="KW-0472">Membrane</keyword>
<evidence type="ECO:0000313" key="5">
    <source>
        <dbReference type="EMBL" id="MFC1851207.1"/>
    </source>
</evidence>
<evidence type="ECO:0000259" key="4">
    <source>
        <dbReference type="Pfam" id="PF07715"/>
    </source>
</evidence>
<feature type="domain" description="TonB-dependent receptor plug" evidence="4">
    <location>
        <begin position="62"/>
        <end position="135"/>
    </location>
</feature>
<organism evidence="5 6">
    <name type="scientific">candidate division CSSED10-310 bacterium</name>
    <dbReference type="NCBI Taxonomy" id="2855610"/>
    <lineage>
        <taxon>Bacteria</taxon>
        <taxon>Bacteria division CSSED10-310</taxon>
    </lineage>
</organism>
<gene>
    <name evidence="5" type="ORF">ACFL27_13510</name>
</gene>
<accession>A0ABV6YYE6</accession>
<feature type="transmembrane region" description="Helical" evidence="3">
    <location>
        <begin position="12"/>
        <end position="30"/>
    </location>
</feature>
<evidence type="ECO:0000256" key="1">
    <source>
        <dbReference type="ARBA" id="ARBA00022729"/>
    </source>
</evidence>
<proteinExistence type="inferred from homology"/>
<dbReference type="Pfam" id="PF07715">
    <property type="entry name" value="Plug"/>
    <property type="match status" value="1"/>
</dbReference>
<keyword evidence="1" id="KW-0732">Signal</keyword>
<keyword evidence="2" id="KW-1134">Transmembrane beta strand</keyword>
<dbReference type="InterPro" id="IPR012910">
    <property type="entry name" value="Plug_dom"/>
</dbReference>
<reference evidence="5 6" key="1">
    <citation type="submission" date="2024-09" db="EMBL/GenBank/DDBJ databases">
        <title>Laminarin stimulates single cell rates of sulfate reduction while oxygen inhibits transcriptomic activity in coastal marine sediment.</title>
        <authorList>
            <person name="Lindsay M."/>
            <person name="Orcutt B."/>
            <person name="Emerson D."/>
            <person name="Stepanauskas R."/>
            <person name="D'Angelo T."/>
        </authorList>
    </citation>
    <scope>NUCLEOTIDE SEQUENCE [LARGE SCALE GENOMIC DNA]</scope>
    <source>
        <strain evidence="5">SAG AM-311-K15</strain>
    </source>
</reference>
<comment type="subcellular location">
    <subcellularLocation>
        <location evidence="2">Cell outer membrane</location>
        <topology evidence="2">Multi-pass membrane protein</topology>
    </subcellularLocation>
</comment>
<dbReference type="Gene3D" id="2.170.130.10">
    <property type="entry name" value="TonB-dependent receptor, plug domain"/>
    <property type="match status" value="1"/>
</dbReference>
<evidence type="ECO:0000256" key="2">
    <source>
        <dbReference type="PROSITE-ProRule" id="PRU01360"/>
    </source>
</evidence>
<dbReference type="Proteomes" id="UP001594351">
    <property type="component" value="Unassembled WGS sequence"/>
</dbReference>
<dbReference type="InterPro" id="IPR037066">
    <property type="entry name" value="Plug_dom_sf"/>
</dbReference>
<dbReference type="PANTHER" id="PTHR30069:SF29">
    <property type="entry name" value="HEMOGLOBIN AND HEMOGLOBIN-HAPTOGLOBIN-BINDING PROTEIN 1-RELATED"/>
    <property type="match status" value="1"/>
</dbReference>
<keyword evidence="2" id="KW-0998">Cell outer membrane</keyword>
<dbReference type="SUPFAM" id="SSF56935">
    <property type="entry name" value="Porins"/>
    <property type="match status" value="1"/>
</dbReference>
<comment type="similarity">
    <text evidence="2">Belongs to the TonB-dependent receptor family.</text>
</comment>
<dbReference type="PROSITE" id="PS52016">
    <property type="entry name" value="TONB_DEPENDENT_REC_3"/>
    <property type="match status" value="1"/>
</dbReference>
<keyword evidence="6" id="KW-1185">Reference proteome</keyword>
<comment type="caution">
    <text evidence="5">The sequence shown here is derived from an EMBL/GenBank/DDBJ whole genome shotgun (WGS) entry which is preliminary data.</text>
</comment>
<dbReference type="EMBL" id="JBHPBY010000164">
    <property type="protein sequence ID" value="MFC1851207.1"/>
    <property type="molecule type" value="Genomic_DNA"/>
</dbReference>
<keyword evidence="2 3" id="KW-0812">Transmembrane</keyword>
<name>A0ABV6YYE6_UNCC1</name>
<evidence type="ECO:0000256" key="3">
    <source>
        <dbReference type="SAM" id="Phobius"/>
    </source>
</evidence>
<evidence type="ECO:0000313" key="6">
    <source>
        <dbReference type="Proteomes" id="UP001594351"/>
    </source>
</evidence>
<dbReference type="InterPro" id="IPR039426">
    <property type="entry name" value="TonB-dep_rcpt-like"/>
</dbReference>
<sequence length="175" mass="19872">MRLNQSTRSDVMFRFIFLFIVVVFFIKAGVCSESPIMEEYFHQVEELVVTSSRLPTAFSERTRQVVIISRSEIEKAPVNNVPDLLEYTVGVDIKQRGPFGIQADASIRGATFEQTLILIDGIKVSDPQKGHHNLDLPLTIHKKYQDIGSIPMPGRMIRIGLTIPLYWEGDQLQQP</sequence>
<protein>
    <submittedName>
        <fullName evidence="5">TonB-dependent receptor</fullName>
    </submittedName>
</protein>
<dbReference type="PANTHER" id="PTHR30069">
    <property type="entry name" value="TONB-DEPENDENT OUTER MEMBRANE RECEPTOR"/>
    <property type="match status" value="1"/>
</dbReference>
<keyword evidence="3" id="KW-1133">Transmembrane helix</keyword>
<keyword evidence="5" id="KW-0675">Receptor</keyword>
<keyword evidence="2" id="KW-0813">Transport</keyword>